<dbReference type="SUPFAM" id="SSF55811">
    <property type="entry name" value="Nudix"/>
    <property type="match status" value="1"/>
</dbReference>
<dbReference type="InterPro" id="IPR020084">
    <property type="entry name" value="NUDIX_hydrolase_CS"/>
</dbReference>
<dbReference type="SUPFAM" id="SSF53254">
    <property type="entry name" value="Phosphoglycerate mutase-like"/>
    <property type="match status" value="1"/>
</dbReference>
<dbReference type="GO" id="GO:0004081">
    <property type="term" value="F:bis(5'-nucleosyl)-tetraphosphatase (asymmetrical) activity"/>
    <property type="evidence" value="ECO:0007669"/>
    <property type="project" value="TreeGrafter"/>
</dbReference>
<dbReference type="Proteomes" id="UP000215005">
    <property type="component" value="Chromosome"/>
</dbReference>
<dbReference type="Pfam" id="PF00293">
    <property type="entry name" value="NUDIX"/>
    <property type="match status" value="1"/>
</dbReference>
<keyword evidence="4" id="KW-1185">Reference proteome</keyword>
<gene>
    <name evidence="3" type="ORF">CDO52_05735</name>
</gene>
<dbReference type="SMART" id="SM00855">
    <property type="entry name" value="PGAM"/>
    <property type="match status" value="1"/>
</dbReference>
<dbReference type="InterPro" id="IPR000086">
    <property type="entry name" value="NUDIX_hydrolase_dom"/>
</dbReference>
<dbReference type="InterPro" id="IPR015797">
    <property type="entry name" value="NUDIX_hydrolase-like_dom_sf"/>
</dbReference>
<dbReference type="PROSITE" id="PS00893">
    <property type="entry name" value="NUDIX_BOX"/>
    <property type="match status" value="1"/>
</dbReference>
<evidence type="ECO:0000313" key="4">
    <source>
        <dbReference type="Proteomes" id="UP000215005"/>
    </source>
</evidence>
<dbReference type="KEGG" id="ngv:CDO52_05735"/>
<dbReference type="CDD" id="cd03673">
    <property type="entry name" value="NUDIX_Ap6A_hydrolase"/>
    <property type="match status" value="1"/>
</dbReference>
<dbReference type="PANTHER" id="PTHR21340">
    <property type="entry name" value="DIADENOSINE 5,5-P1,P4-TETRAPHOSPHATE PYROPHOSPHOHYDROLASE MUTT"/>
    <property type="match status" value="1"/>
</dbReference>
<dbReference type="GO" id="GO:0006167">
    <property type="term" value="P:AMP biosynthetic process"/>
    <property type="evidence" value="ECO:0007669"/>
    <property type="project" value="TreeGrafter"/>
</dbReference>
<dbReference type="AlphaFoldDB" id="A0A223S2J7"/>
<dbReference type="Pfam" id="PF00300">
    <property type="entry name" value="His_Phos_1"/>
    <property type="match status" value="1"/>
</dbReference>
<proteinExistence type="predicted"/>
<protein>
    <submittedName>
        <fullName evidence="3">NUDIX hydrolase</fullName>
    </submittedName>
</protein>
<feature type="domain" description="Nudix hydrolase" evidence="2">
    <location>
        <begin position="44"/>
        <end position="181"/>
    </location>
</feature>
<evidence type="ECO:0000259" key="2">
    <source>
        <dbReference type="PROSITE" id="PS51462"/>
    </source>
</evidence>
<evidence type="ECO:0000313" key="3">
    <source>
        <dbReference type="EMBL" id="ASU82356.1"/>
    </source>
</evidence>
<dbReference type="OrthoDB" id="4287477at2"/>
<organism evidence="3 4">
    <name type="scientific">Nocardiopsis gilva YIM 90087</name>
    <dbReference type="NCBI Taxonomy" id="1235441"/>
    <lineage>
        <taxon>Bacteria</taxon>
        <taxon>Bacillati</taxon>
        <taxon>Actinomycetota</taxon>
        <taxon>Actinomycetes</taxon>
        <taxon>Streptosporangiales</taxon>
        <taxon>Nocardiopsidaceae</taxon>
        <taxon>Nocardiopsis</taxon>
    </lineage>
</organism>
<dbReference type="Gene3D" id="3.40.50.1240">
    <property type="entry name" value="Phosphoglycerate mutase-like"/>
    <property type="match status" value="1"/>
</dbReference>
<dbReference type="EMBL" id="CP022753">
    <property type="protein sequence ID" value="ASU82356.1"/>
    <property type="molecule type" value="Genomic_DNA"/>
</dbReference>
<evidence type="ECO:0000256" key="1">
    <source>
        <dbReference type="ARBA" id="ARBA00022801"/>
    </source>
</evidence>
<keyword evidence="1 3" id="KW-0378">Hydrolase</keyword>
<name>A0A223S2J7_9ACTN</name>
<dbReference type="InterPro" id="IPR051325">
    <property type="entry name" value="Nudix_hydrolase_domain"/>
</dbReference>
<dbReference type="Gene3D" id="3.90.79.10">
    <property type="entry name" value="Nucleoside Triphosphate Pyrophosphohydrolase"/>
    <property type="match status" value="1"/>
</dbReference>
<accession>A0A223S2J7</accession>
<dbReference type="GO" id="GO:0006754">
    <property type="term" value="P:ATP biosynthetic process"/>
    <property type="evidence" value="ECO:0007669"/>
    <property type="project" value="TreeGrafter"/>
</dbReference>
<dbReference type="PANTHER" id="PTHR21340:SF0">
    <property type="entry name" value="BIS(5'-NUCLEOSYL)-TETRAPHOSPHATASE [ASYMMETRICAL]"/>
    <property type="match status" value="1"/>
</dbReference>
<dbReference type="RefSeq" id="WP_026126332.1">
    <property type="nucleotide sequence ID" value="NZ_ANBG01000406.1"/>
</dbReference>
<dbReference type="InterPro" id="IPR013078">
    <property type="entry name" value="His_Pase_superF_clade-1"/>
</dbReference>
<dbReference type="PROSITE" id="PS51462">
    <property type="entry name" value="NUDIX"/>
    <property type="match status" value="1"/>
</dbReference>
<dbReference type="InterPro" id="IPR029033">
    <property type="entry name" value="His_PPase_superfam"/>
</dbReference>
<sequence>MAEKTDTHTETAADAVDPAAYIPEDASITSAFPARDTAPAGYMEPIRAAGAVLWRDVDTGTPDGPGRGKERQVALIHRPDRLDWTLPKGKVKNGEHLVTAAVREVTEETGLRPVLGRRIPPQRYLKSGWPKQVEWWAATASGPSSFAPNEEVDALEWVSIPEARERLSYDHDVQVLDNIVSGPLETFPVILMRHASAGEKKSWDDNDLLRPLDEVGRADALELSEVLSSFGTPRVVSSAAARCTETLLPYAVAHNAPMRTERAFTVQTVDKSAPAYDRQAAHDAFADLLNEGEPTVVCTHGELVTEMMRDALGRLGAPVSQQLSLRKGTFWVVHVSAADRTLAAIERHTVRG</sequence>
<reference evidence="3 4" key="1">
    <citation type="submission" date="2017-08" db="EMBL/GenBank/DDBJ databases">
        <title>The complete genome sequence of Nocardiopsis gilva YIM 90087.</title>
        <authorList>
            <person name="Yin M."/>
            <person name="Tang S."/>
        </authorList>
    </citation>
    <scope>NUCLEOTIDE SEQUENCE [LARGE SCALE GENOMIC DNA]</scope>
    <source>
        <strain evidence="3 4">YIM 90087</strain>
    </source>
</reference>